<dbReference type="PROSITE" id="PS51898">
    <property type="entry name" value="TYR_RECOMBINASE"/>
    <property type="match status" value="1"/>
</dbReference>
<evidence type="ECO:0000259" key="6">
    <source>
        <dbReference type="PROSITE" id="PS51900"/>
    </source>
</evidence>
<dbReference type="InterPro" id="IPR050090">
    <property type="entry name" value="Tyrosine_recombinase_XerCD"/>
</dbReference>
<keyword evidence="8" id="KW-1185">Reference proteome</keyword>
<dbReference type="InterPro" id="IPR010998">
    <property type="entry name" value="Integrase_recombinase_N"/>
</dbReference>
<dbReference type="EMBL" id="LSRE01000012">
    <property type="protein sequence ID" value="KXO98632.1"/>
    <property type="molecule type" value="Genomic_DNA"/>
</dbReference>
<dbReference type="PROSITE" id="PS51900">
    <property type="entry name" value="CB"/>
    <property type="match status" value="1"/>
</dbReference>
<evidence type="ECO:0000313" key="7">
    <source>
        <dbReference type="EMBL" id="KXO98632.1"/>
    </source>
</evidence>
<dbReference type="InterPro" id="IPR013762">
    <property type="entry name" value="Integrase-like_cat_sf"/>
</dbReference>
<feature type="domain" description="Tyr recombinase" evidence="5">
    <location>
        <begin position="184"/>
        <end position="380"/>
    </location>
</feature>
<accession>A0A137ZKA7</accession>
<comment type="similarity">
    <text evidence="1">Belongs to the 'phage' integrase family.</text>
</comment>
<evidence type="ECO:0000313" key="8">
    <source>
        <dbReference type="Proteomes" id="UP000070409"/>
    </source>
</evidence>
<keyword evidence="2 4" id="KW-0238">DNA-binding</keyword>
<gene>
    <name evidence="7" type="ORF">AXK61_03355</name>
</gene>
<evidence type="ECO:0000256" key="4">
    <source>
        <dbReference type="PROSITE-ProRule" id="PRU01248"/>
    </source>
</evidence>
<dbReference type="Pfam" id="PF00589">
    <property type="entry name" value="Phage_integrase"/>
    <property type="match status" value="1"/>
</dbReference>
<dbReference type="InterPro" id="IPR044068">
    <property type="entry name" value="CB"/>
</dbReference>
<dbReference type="PANTHER" id="PTHR30349:SF41">
    <property type="entry name" value="INTEGRASE_RECOMBINASE PROTEIN MJ0367-RELATED"/>
    <property type="match status" value="1"/>
</dbReference>
<dbReference type="Gene3D" id="1.10.443.10">
    <property type="entry name" value="Intergrase catalytic core"/>
    <property type="match status" value="1"/>
</dbReference>
<dbReference type="SUPFAM" id="SSF56349">
    <property type="entry name" value="DNA breaking-rejoining enzymes"/>
    <property type="match status" value="1"/>
</dbReference>
<name>A0A137ZKA7_9ACTN</name>
<dbReference type="CDD" id="cd01189">
    <property type="entry name" value="INT_ICEBs1_C_like"/>
    <property type="match status" value="1"/>
</dbReference>
<keyword evidence="3" id="KW-0233">DNA recombination</keyword>
<sequence>MARQQLPRGITKVAVANRRTGKLEDRWRVKLNPVDAAGERHQVNRSFTTEREARAFHSETLGAMQAGTYVAVSKRTVEQACKAWLESRHNLKATTRTGYATALQPVRDRYGSTRLQALTKDDLDSLVTDLRAGEVEGRRRAFKARTVNKMLRVLEQVIDSELKQGNVVRNVAALVERIAVDDAAEYRTLTEAEMLRVLDHQCRERHLWTLALYGLRRGEIAGLRWENVDLKAGTVTISEARVYAGPDLGVVVETPKSKRSRRTLPMPPDVVKALKAARRAQRAEKVALGPAYAGGEYVACDEAGRPYDPTWISDAWDRMLKKLKIDRVRLHDARHTCGTLMHLQGVPIAVISAWLGHASAAFTLATYVHSQDDALKAAGQSLRPVEAI</sequence>
<dbReference type="Proteomes" id="UP000070409">
    <property type="component" value="Unassembled WGS sequence"/>
</dbReference>
<evidence type="ECO:0000256" key="3">
    <source>
        <dbReference type="ARBA" id="ARBA00023172"/>
    </source>
</evidence>
<feature type="domain" description="Core-binding (CB)" evidence="6">
    <location>
        <begin position="75"/>
        <end position="162"/>
    </location>
</feature>
<organism evidence="7 8">
    <name type="scientific">Tsukamurella pseudospumae</name>
    <dbReference type="NCBI Taxonomy" id="239498"/>
    <lineage>
        <taxon>Bacteria</taxon>
        <taxon>Bacillati</taxon>
        <taxon>Actinomycetota</taxon>
        <taxon>Actinomycetes</taxon>
        <taxon>Mycobacteriales</taxon>
        <taxon>Tsukamurellaceae</taxon>
        <taxon>Tsukamurella</taxon>
    </lineage>
</organism>
<protein>
    <recommendedName>
        <fullName evidence="9">Integrase</fullName>
    </recommendedName>
</protein>
<proteinExistence type="inferred from homology"/>
<evidence type="ECO:0000256" key="1">
    <source>
        <dbReference type="ARBA" id="ARBA00008857"/>
    </source>
</evidence>
<evidence type="ECO:0008006" key="9">
    <source>
        <dbReference type="Google" id="ProtNLM"/>
    </source>
</evidence>
<dbReference type="Gene3D" id="1.10.150.130">
    <property type="match status" value="1"/>
</dbReference>
<dbReference type="PANTHER" id="PTHR30349">
    <property type="entry name" value="PHAGE INTEGRASE-RELATED"/>
    <property type="match status" value="1"/>
</dbReference>
<reference evidence="7 8" key="1">
    <citation type="submission" date="2016-02" db="EMBL/GenBank/DDBJ databases">
        <authorList>
            <person name="Teng J.L."/>
            <person name="Tang Y."/>
            <person name="Huang Y."/>
            <person name="Guo F."/>
            <person name="Wei W."/>
            <person name="Chen J.H."/>
            <person name="Wong S.Y."/>
            <person name="Lau S.K."/>
            <person name="Woo P.C."/>
        </authorList>
    </citation>
    <scope>NUCLEOTIDE SEQUENCE [LARGE SCALE GENOMIC DNA]</scope>
    <source>
        <strain evidence="7 8">JCM 13375</strain>
    </source>
</reference>
<evidence type="ECO:0000259" key="5">
    <source>
        <dbReference type="PROSITE" id="PS51898"/>
    </source>
</evidence>
<comment type="caution">
    <text evidence="7">The sequence shown here is derived from an EMBL/GenBank/DDBJ whole genome shotgun (WGS) entry which is preliminary data.</text>
</comment>
<dbReference type="InterPro" id="IPR011010">
    <property type="entry name" value="DNA_brk_join_enz"/>
</dbReference>
<dbReference type="InterPro" id="IPR002104">
    <property type="entry name" value="Integrase_catalytic"/>
</dbReference>
<evidence type="ECO:0000256" key="2">
    <source>
        <dbReference type="ARBA" id="ARBA00023125"/>
    </source>
</evidence>
<dbReference type="RefSeq" id="WP_068745125.1">
    <property type="nucleotide sequence ID" value="NZ_LSRE01000012.1"/>
</dbReference>